<feature type="non-terminal residue" evidence="2">
    <location>
        <position position="1"/>
    </location>
</feature>
<comment type="caution">
    <text evidence="2">The sequence shown here is derived from an EMBL/GenBank/DDBJ whole genome shotgun (WGS) entry which is preliminary data.</text>
</comment>
<keyword evidence="1" id="KW-1133">Transmembrane helix</keyword>
<feature type="transmembrane region" description="Helical" evidence="1">
    <location>
        <begin position="12"/>
        <end position="32"/>
    </location>
</feature>
<organism evidence="2">
    <name type="scientific">marine sediment metagenome</name>
    <dbReference type="NCBI Taxonomy" id="412755"/>
    <lineage>
        <taxon>unclassified sequences</taxon>
        <taxon>metagenomes</taxon>
        <taxon>ecological metagenomes</taxon>
    </lineage>
</organism>
<protein>
    <recommendedName>
        <fullName evidence="3">TVP38/TMEM64 family membrane protein</fullName>
    </recommendedName>
</protein>
<proteinExistence type="predicted"/>
<accession>X1I2H5</accession>
<feature type="transmembrane region" description="Helical" evidence="1">
    <location>
        <begin position="38"/>
        <end position="59"/>
    </location>
</feature>
<keyword evidence="1" id="KW-0812">Transmembrane</keyword>
<gene>
    <name evidence="2" type="ORF">S03H2_44306</name>
</gene>
<dbReference type="EMBL" id="BARU01027698">
    <property type="protein sequence ID" value="GAH75917.1"/>
    <property type="molecule type" value="Genomic_DNA"/>
</dbReference>
<reference evidence="2" key="1">
    <citation type="journal article" date="2014" name="Front. Microbiol.">
        <title>High frequency of phylogenetically diverse reductive dehalogenase-homologous genes in deep subseafloor sedimentary metagenomes.</title>
        <authorList>
            <person name="Kawai M."/>
            <person name="Futagami T."/>
            <person name="Toyoda A."/>
            <person name="Takaki Y."/>
            <person name="Nishi S."/>
            <person name="Hori S."/>
            <person name="Arai W."/>
            <person name="Tsubouchi T."/>
            <person name="Morono Y."/>
            <person name="Uchiyama I."/>
            <person name="Ito T."/>
            <person name="Fujiyama A."/>
            <person name="Inagaki F."/>
            <person name="Takami H."/>
        </authorList>
    </citation>
    <scope>NUCLEOTIDE SEQUENCE</scope>
    <source>
        <strain evidence="2">Expedition CK06-06</strain>
    </source>
</reference>
<keyword evidence="1" id="KW-0472">Membrane</keyword>
<dbReference type="AlphaFoldDB" id="X1I2H5"/>
<sequence length="67" mass="7894">ASVFRITKNVLIIYPFFWGIGATWDVFVNFGVMKQLQGTWTLFKATTVLIFMIIFIGYLKWKLKKKD</sequence>
<evidence type="ECO:0000256" key="1">
    <source>
        <dbReference type="SAM" id="Phobius"/>
    </source>
</evidence>
<name>X1I2H5_9ZZZZ</name>
<evidence type="ECO:0008006" key="3">
    <source>
        <dbReference type="Google" id="ProtNLM"/>
    </source>
</evidence>
<evidence type="ECO:0000313" key="2">
    <source>
        <dbReference type="EMBL" id="GAH75917.1"/>
    </source>
</evidence>